<accession>A0A2U8I3B8</accession>
<name>A0A2U8I3B8_9GAMM</name>
<dbReference type="InterPro" id="IPR041657">
    <property type="entry name" value="HTH_17"/>
</dbReference>
<keyword evidence="3" id="KW-1185">Reference proteome</keyword>
<dbReference type="AlphaFoldDB" id="A0A2U8I3B8"/>
<feature type="domain" description="Helix-turn-helix" evidence="1">
    <location>
        <begin position="17"/>
        <end position="61"/>
    </location>
</feature>
<organism evidence="2 3">
    <name type="scientific">Candidatus Fukatsuia symbiotica</name>
    <dbReference type="NCBI Taxonomy" id="1878942"/>
    <lineage>
        <taxon>Bacteria</taxon>
        <taxon>Pseudomonadati</taxon>
        <taxon>Pseudomonadota</taxon>
        <taxon>Gammaproteobacteria</taxon>
        <taxon>Enterobacterales</taxon>
        <taxon>Yersiniaceae</taxon>
        <taxon>Candidatus Fukatsuia</taxon>
    </lineage>
</organism>
<dbReference type="GO" id="GO:0003677">
    <property type="term" value="F:DNA binding"/>
    <property type="evidence" value="ECO:0007669"/>
    <property type="project" value="UniProtKB-KW"/>
</dbReference>
<dbReference type="EMBL" id="CP021659">
    <property type="protein sequence ID" value="AWK13617.1"/>
    <property type="molecule type" value="Genomic_DNA"/>
</dbReference>
<evidence type="ECO:0000259" key="1">
    <source>
        <dbReference type="Pfam" id="PF12728"/>
    </source>
</evidence>
<dbReference type="RefSeq" id="WP_072551071.1">
    <property type="nucleotide sequence ID" value="NZ_CP021659.1"/>
</dbReference>
<dbReference type="Pfam" id="PF12728">
    <property type="entry name" value="HTH_17"/>
    <property type="match status" value="1"/>
</dbReference>
<dbReference type="Proteomes" id="UP000261875">
    <property type="component" value="Chromosome"/>
</dbReference>
<evidence type="ECO:0000313" key="3">
    <source>
        <dbReference type="Proteomes" id="UP000261875"/>
    </source>
</evidence>
<dbReference type="OrthoDB" id="6475009at2"/>
<dbReference type="KEGG" id="fsm:CCS41_02455"/>
<dbReference type="InterPro" id="IPR009061">
    <property type="entry name" value="DNA-bd_dom_put_sf"/>
</dbReference>
<reference evidence="2 3" key="1">
    <citation type="submission" date="2017-05" db="EMBL/GenBank/DDBJ databases">
        <title>Genome sequence of Candidatus Fukatsuia symbiotica and Candidatus Hamiltonella defensa from Acyrthosiphon pisum strain 5D.</title>
        <authorList>
            <person name="Patel V.A."/>
            <person name="Chevignon G."/>
            <person name="Russell J.A."/>
            <person name="Oliver K.M."/>
        </authorList>
    </citation>
    <scope>NUCLEOTIDE SEQUENCE [LARGE SCALE GENOMIC DNA]</scope>
    <source>
        <strain evidence="2 3">5D</strain>
    </source>
</reference>
<sequence length="128" mass="14484">MTFLTNKKRARMSEEIFTLKEACRFMKLSENTLKEWIRAGRLPCNRTGHDGKSGGYRILKTACIESVRRRNNDIIVKATGTHNEEQRVCQSKCGTVGGTVISLRRTVKELGNLLEQRTSGKHRSCTIA</sequence>
<proteinExistence type="predicted"/>
<keyword evidence="2" id="KW-0238">DNA-binding</keyword>
<protein>
    <submittedName>
        <fullName evidence="2">DNA-binding protein</fullName>
    </submittedName>
</protein>
<dbReference type="SUPFAM" id="SSF46955">
    <property type="entry name" value="Putative DNA-binding domain"/>
    <property type="match status" value="1"/>
</dbReference>
<gene>
    <name evidence="2" type="ORF">CCS41_02455</name>
</gene>
<evidence type="ECO:0000313" key="2">
    <source>
        <dbReference type="EMBL" id="AWK13617.1"/>
    </source>
</evidence>